<dbReference type="EMBL" id="BX548174">
    <property type="protein sequence ID" value="CAE19623.1"/>
    <property type="molecule type" value="Genomic_DNA"/>
</dbReference>
<proteinExistence type="evidence at protein level"/>
<dbReference type="KEGG" id="pmm:PMM1164"/>
<keyword evidence="3" id="KW-0732">Signal</keyword>
<feature type="binding site" evidence="7 8">
    <location>
        <position position="226"/>
    </location>
    <ligand>
        <name>Fe(3+)</name>
        <dbReference type="ChEBI" id="CHEBI:29034"/>
    </ligand>
</feature>
<reference evidence="5 6" key="1">
    <citation type="journal article" date="2003" name="Nature">
        <title>Genome divergence in two Prochlorococcus ecotypes reflects oceanic niche differentiation.</title>
        <authorList>
            <person name="Rocap G."/>
            <person name="Larimer F.W."/>
            <person name="Lamerdin J.E."/>
            <person name="Malfatti S."/>
            <person name="Chain P."/>
            <person name="Ahlgren N.A."/>
            <person name="Arellano A."/>
            <person name="Coleman M."/>
            <person name="Hauser L."/>
            <person name="Hess W.R."/>
            <person name="Johnson Z.I."/>
            <person name="Land M.L."/>
            <person name="Lindell D."/>
            <person name="Post A.F."/>
            <person name="Regala W."/>
            <person name="Shah M."/>
            <person name="Shaw S.L."/>
            <person name="Steglich C."/>
            <person name="Sullivan M.B."/>
            <person name="Ting C.S."/>
            <person name="Tolonen A."/>
            <person name="Webb E.A."/>
            <person name="Zinser E.R."/>
            <person name="Chisholm S.W."/>
        </authorList>
    </citation>
    <scope>NUCLEOTIDE SEQUENCE [LARGE SCALE GENOMIC DNA]</scope>
    <source>
        <strain evidence="6">CCMP1986 / NIES-2087 / MED4</strain>
    </source>
</reference>
<dbReference type="InterPro" id="IPR026045">
    <property type="entry name" value="Ferric-bd"/>
</dbReference>
<sequence>MQKLKRLFYSALTLTFLFNTNIPVNSTEKEVKVYSGRHYNTDKEVYQKFQEQTGIKVRYIETDGKAIIERLKREGKNSQADLVILVDAAIIENASKANLFQKINSNFLENSVPNNLRDPRNKWFGLTRRLRVIISNPDIVDITKIKNFEDLTNPSFKGKVCLRNRKSPYNQSLVSNQIAKKGVGQTKIWLKGLISNVSTPYFSGDSSLIRAVGLGTCGIGIVNHYYVARMLDGVKGPRDASLAEKIKLIIPNPAHVNITAGGVYKYAENKTEAIKLLEYLASSEGSQGLANKTYEHPLKESSQNRIVSKFGDFTPDNVTIKELGKFNSKAIEIMKEVGWN</sequence>
<dbReference type="GO" id="GO:0006826">
    <property type="term" value="P:iron ion transport"/>
    <property type="evidence" value="ECO:0007669"/>
    <property type="project" value="UniProtKB-KW"/>
</dbReference>
<feature type="binding site" evidence="4">
    <location>
        <position position="226"/>
    </location>
    <ligand>
        <name>Fe cation</name>
        <dbReference type="ChEBI" id="CHEBI:24875"/>
    </ligand>
</feature>
<dbReference type="SUPFAM" id="SSF53850">
    <property type="entry name" value="Periplasmic binding protein-like II"/>
    <property type="match status" value="1"/>
</dbReference>
<feature type="disulfide bond" evidence="7 8">
    <location>
        <begin position="161"/>
        <end position="217"/>
    </location>
</feature>
<evidence type="ECO:0000313" key="5">
    <source>
        <dbReference type="EMBL" id="CAE19623.1"/>
    </source>
</evidence>
<dbReference type="PANTHER" id="PTHR30006:SF15">
    <property type="entry name" value="IRON-UTILIZATION PERIPLASMIC PROTEIN"/>
    <property type="match status" value="1"/>
</dbReference>
<dbReference type="GO" id="GO:0030288">
    <property type="term" value="C:outer membrane-bounded periplasmic space"/>
    <property type="evidence" value="ECO:0007669"/>
    <property type="project" value="TreeGrafter"/>
</dbReference>
<dbReference type="PDB" id="8C4Y">
    <property type="method" value="X-ray"/>
    <property type="resolution" value="1.60 A"/>
    <property type="chains" value="AAA=27-340"/>
</dbReference>
<evidence type="ECO:0000256" key="3">
    <source>
        <dbReference type="ARBA" id="ARBA00022729"/>
    </source>
</evidence>
<reference evidence="7 8" key="2">
    <citation type="journal article" date="2024" name="Proc. Natl. Acad. Sci. U.S.A.">
        <title>A redox switch allows binding of Fe(II) and Fe(III) ions in the cyanobacterial iron-binding protein FutA from &lt;i&gt;Prochlorococcus&lt;/i&gt;.</title>
        <authorList>
            <person name="Bolton R."/>
            <person name="Machelett M.M."/>
            <person name="Stubbs J."/>
            <person name="Axford D."/>
            <person name="Caramello N."/>
            <person name="Catapano L."/>
            <person name="Maly M."/>
            <person name="Rodrigues M.J."/>
            <person name="Cordery C."/>
            <person name="Tizzard G.J."/>
            <person name="MacMillan F."/>
            <person name="Engilberge S."/>
            <person name="von Stetten D."/>
            <person name="Tosha T."/>
            <person name="Sugimoto H."/>
            <person name="Worrall J.A.R."/>
            <person name="Webb J.S."/>
            <person name="Zubkov M."/>
            <person name="Coles S."/>
            <person name="Mathieu E."/>
            <person name="Steiner R.A."/>
            <person name="Murshudov G."/>
            <person name="Schrader T.E."/>
            <person name="Orville A.M."/>
            <person name="Royant A."/>
            <person name="Evans G."/>
            <person name="Hough M.A."/>
            <person name="Owen R.L."/>
            <person name="Tews I."/>
        </authorList>
    </citation>
    <scope>X-RAY CRYSTALLOGRAPHY (1.60 ANGSTROMS) OF 27-340 IN COMPLEX WITH FE(2+) AND FE(3+)</scope>
    <scope>DISULFIDE BONDS</scope>
</reference>
<feature type="binding site" evidence="7 8">
    <location>
        <position position="39"/>
    </location>
    <ligand>
        <name>Fe(3+)</name>
        <dbReference type="ChEBI" id="CHEBI:29034"/>
    </ligand>
</feature>
<evidence type="ECO:0000256" key="2">
    <source>
        <dbReference type="ARBA" id="ARBA00022496"/>
    </source>
</evidence>
<dbReference type="PDB" id="8RK1">
    <property type="method" value="Neutron"/>
    <property type="resolution" value="2.10 A"/>
    <property type="chains" value="A=27-340"/>
</dbReference>
<dbReference type="eggNOG" id="COG1840">
    <property type="taxonomic scope" value="Bacteria"/>
</dbReference>
<evidence type="ECO:0000256" key="1">
    <source>
        <dbReference type="ARBA" id="ARBA00008520"/>
    </source>
</evidence>
<accession>Q7V0T9</accession>
<dbReference type="Proteomes" id="UP000001026">
    <property type="component" value="Chromosome"/>
</dbReference>
<evidence type="ECO:0007829" key="9">
    <source>
        <dbReference type="PDB" id="8OEM"/>
    </source>
</evidence>
<feature type="binding site" evidence="9">
    <location>
        <position position="226"/>
    </location>
    <ligand>
        <name>Fe(2+)</name>
        <dbReference type="ChEBI" id="CHEBI:29033"/>
    </ligand>
</feature>
<evidence type="ECO:0007829" key="7">
    <source>
        <dbReference type="PDB" id="8C4Y"/>
    </source>
</evidence>
<evidence type="ECO:0000313" key="6">
    <source>
        <dbReference type="Proteomes" id="UP000001026"/>
    </source>
</evidence>
<keyword evidence="2" id="KW-0406">Ion transport</keyword>
<protein>
    <submittedName>
        <fullName evidence="5">Putative iron ABC transporter, substrate binding protein</fullName>
    </submittedName>
</protein>
<name>Q7V0T9_PROMP</name>
<feature type="binding site" evidence="9">
    <location>
        <position position="225"/>
    </location>
    <ligand>
        <name>Fe(2+)</name>
        <dbReference type="ChEBI" id="CHEBI:29033"/>
    </ligand>
</feature>
<dbReference type="Gene3D" id="3.40.190.10">
    <property type="entry name" value="Periplasmic binding protein-like II"/>
    <property type="match status" value="2"/>
</dbReference>
<keyword evidence="7 8" id="KW-0002">3D-structure</keyword>
<dbReference type="PANTHER" id="PTHR30006">
    <property type="entry name" value="THIAMINE-BINDING PERIPLASMIC PROTEIN-RELATED"/>
    <property type="match status" value="1"/>
</dbReference>
<dbReference type="RefSeq" id="WP_011132798.1">
    <property type="nucleotide sequence ID" value="NC_005072.1"/>
</dbReference>
<dbReference type="Pfam" id="PF13343">
    <property type="entry name" value="SBP_bac_6"/>
    <property type="match status" value="1"/>
</dbReference>
<dbReference type="PDB" id="8OEI">
    <property type="method" value="X-ray"/>
    <property type="resolution" value="1.65 A"/>
    <property type="chains" value="A=27-340"/>
</dbReference>
<feature type="binding site" evidence="7 8">
    <location>
        <position position="225"/>
    </location>
    <ligand>
        <name>Fe(3+)</name>
        <dbReference type="ChEBI" id="CHEBI:29034"/>
    </ligand>
</feature>
<evidence type="ECO:0007829" key="8">
    <source>
        <dbReference type="PDB" id="8OEI"/>
    </source>
</evidence>
<dbReference type="PDB" id="8OGG">
    <property type="method" value="X-ray"/>
    <property type="resolution" value="1.76 A"/>
    <property type="chains" value="A=27-340"/>
</dbReference>
<feature type="binding site" evidence="4">
    <location>
        <position position="38"/>
    </location>
    <ligand>
        <name>Fe cation</name>
        <dbReference type="ChEBI" id="CHEBI:24875"/>
    </ligand>
</feature>
<keyword evidence="2" id="KW-0813">Transport</keyword>
<keyword evidence="4" id="KW-0408">Iron</keyword>
<dbReference type="PDB" id="8OEM">
    <property type="method" value="X-ray"/>
    <property type="resolution" value="1.70 A"/>
    <property type="chains" value="A=27-340"/>
</dbReference>
<dbReference type="GO" id="GO:0046872">
    <property type="term" value="F:metal ion binding"/>
    <property type="evidence" value="ECO:0007669"/>
    <property type="project" value="UniProtKB-KW"/>
</dbReference>
<gene>
    <name evidence="5" type="primary">futA,sfuA</name>
    <name evidence="5" type="synonym">idiA</name>
    <name evidence="5" type="ordered locus">PMM1164</name>
</gene>
<keyword evidence="2" id="KW-0410">Iron transport</keyword>
<evidence type="ECO:0000256" key="4">
    <source>
        <dbReference type="PIRSR" id="PIRSR002825-1"/>
    </source>
</evidence>
<organism evidence="5 6">
    <name type="scientific">Prochlorococcus marinus subsp. pastoris (strain CCMP1986 / NIES-2087 / MED4)</name>
    <dbReference type="NCBI Taxonomy" id="59919"/>
    <lineage>
        <taxon>Bacteria</taxon>
        <taxon>Bacillati</taxon>
        <taxon>Cyanobacteriota</taxon>
        <taxon>Cyanophyceae</taxon>
        <taxon>Synechococcales</taxon>
        <taxon>Prochlorococcaceae</taxon>
        <taxon>Prochlorococcus</taxon>
    </lineage>
</organism>
<keyword evidence="4 7" id="KW-0479">Metal-binding</keyword>
<dbReference type="SMR" id="Q7V0T9"/>
<feature type="binding site" evidence="7 8">
    <location>
        <position position="169"/>
    </location>
    <ligand>
        <name>Fe(3+)</name>
        <dbReference type="ChEBI" id="CHEBI:29034"/>
    </ligand>
</feature>
<dbReference type="HOGENOM" id="CLU_026974_2_1_3"/>
<dbReference type="OrthoDB" id="9769319at2"/>
<dbReference type="PIRSF" id="PIRSF002825">
    <property type="entry name" value="CfbpA"/>
    <property type="match status" value="1"/>
</dbReference>
<feature type="binding site" evidence="4">
    <location>
        <position position="225"/>
    </location>
    <ligand>
        <name>Fe cation</name>
        <dbReference type="ChEBI" id="CHEBI:24875"/>
    </ligand>
</feature>
<dbReference type="STRING" id="59919.PMM1164"/>
<feature type="binding site" evidence="9">
    <location>
        <position position="39"/>
    </location>
    <ligand>
        <name>Fe(2+)</name>
        <dbReference type="ChEBI" id="CHEBI:29033"/>
    </ligand>
</feature>
<dbReference type="AlphaFoldDB" id="Q7V0T9"/>
<comment type="similarity">
    <text evidence="1">Belongs to the bacterial solute-binding protein 1 family.</text>
</comment>
<feature type="binding site" evidence="9">
    <location>
        <position position="169"/>
    </location>
    <ligand>
        <name>Fe(2+)</name>
        <dbReference type="ChEBI" id="CHEBI:29033"/>
    </ligand>
</feature>